<sequence length="86" mass="10414">MVLYLEYIEKEEFKFKTNLFEVDFDIEYETTYGFVYDMIKELYPKHLKLKSIDCSDQGTPHLQQYHSISKLNQNYESVEINDDFIP</sequence>
<dbReference type="PaxDb" id="44689-DDB0183972"/>
<reference evidence="1 2" key="1">
    <citation type="journal article" date="2005" name="Nature">
        <title>The genome of the social amoeba Dictyostelium discoideum.</title>
        <authorList>
            <consortium name="The Dictyostelium discoideum Sequencing Consortium"/>
            <person name="Eichinger L."/>
            <person name="Pachebat J.A."/>
            <person name="Glockner G."/>
            <person name="Rajandream M.A."/>
            <person name="Sucgang R."/>
            <person name="Berriman M."/>
            <person name="Song J."/>
            <person name="Olsen R."/>
            <person name="Szafranski K."/>
            <person name="Xu Q."/>
            <person name="Tunggal B."/>
            <person name="Kummerfeld S."/>
            <person name="Madera M."/>
            <person name="Konfortov B.A."/>
            <person name="Rivero F."/>
            <person name="Bankier A.T."/>
            <person name="Lehmann R."/>
            <person name="Hamlin N."/>
            <person name="Davies R."/>
            <person name="Gaudet P."/>
            <person name="Fey P."/>
            <person name="Pilcher K."/>
            <person name="Chen G."/>
            <person name="Saunders D."/>
            <person name="Sodergren E."/>
            <person name="Davis P."/>
            <person name="Kerhornou A."/>
            <person name="Nie X."/>
            <person name="Hall N."/>
            <person name="Anjard C."/>
            <person name="Hemphill L."/>
            <person name="Bason N."/>
            <person name="Farbrother P."/>
            <person name="Desany B."/>
            <person name="Just E."/>
            <person name="Morio T."/>
            <person name="Rost R."/>
            <person name="Churcher C."/>
            <person name="Cooper J."/>
            <person name="Haydock S."/>
            <person name="van Driessche N."/>
            <person name="Cronin A."/>
            <person name="Goodhead I."/>
            <person name="Muzny D."/>
            <person name="Mourier T."/>
            <person name="Pain A."/>
            <person name="Lu M."/>
            <person name="Harper D."/>
            <person name="Lindsay R."/>
            <person name="Hauser H."/>
            <person name="James K."/>
            <person name="Quiles M."/>
            <person name="Madan Babu M."/>
            <person name="Saito T."/>
            <person name="Buchrieser C."/>
            <person name="Wardroper A."/>
            <person name="Felder M."/>
            <person name="Thangavelu M."/>
            <person name="Johnson D."/>
            <person name="Knights A."/>
            <person name="Loulseged H."/>
            <person name="Mungall K."/>
            <person name="Oliver K."/>
            <person name="Price C."/>
            <person name="Quail M.A."/>
            <person name="Urushihara H."/>
            <person name="Hernandez J."/>
            <person name="Rabbinowitsch E."/>
            <person name="Steffen D."/>
            <person name="Sanders M."/>
            <person name="Ma J."/>
            <person name="Kohara Y."/>
            <person name="Sharp S."/>
            <person name="Simmonds M."/>
            <person name="Spiegler S."/>
            <person name="Tivey A."/>
            <person name="Sugano S."/>
            <person name="White B."/>
            <person name="Walker D."/>
            <person name="Woodward J."/>
            <person name="Winckler T."/>
            <person name="Tanaka Y."/>
            <person name="Shaulsky G."/>
            <person name="Schleicher M."/>
            <person name="Weinstock G."/>
            <person name="Rosenthal A."/>
            <person name="Cox E.C."/>
            <person name="Chisholm R.L."/>
            <person name="Gibbs R."/>
            <person name="Loomis W.F."/>
            <person name="Platzer M."/>
            <person name="Kay R.R."/>
            <person name="Williams J."/>
            <person name="Dear P.H."/>
            <person name="Noegel A.A."/>
            <person name="Barrell B."/>
            <person name="Kuspa A."/>
        </authorList>
    </citation>
    <scope>NUCLEOTIDE SEQUENCE [LARGE SCALE GENOMIC DNA]</scope>
    <source>
        <strain evidence="1 2">AX4</strain>
    </source>
</reference>
<protein>
    <submittedName>
        <fullName evidence="1">Uncharacterized protein</fullName>
    </submittedName>
</protein>
<accession>Q54EE8</accession>
<dbReference type="HOGENOM" id="CLU_2502642_0_0_1"/>
<dbReference type="InParanoid" id="Q54EE8"/>
<comment type="caution">
    <text evidence="1">The sequence shown here is derived from an EMBL/GenBank/DDBJ whole genome shotgun (WGS) entry which is preliminary data.</text>
</comment>
<dbReference type="AlphaFoldDB" id="Q54EE8"/>
<dbReference type="GeneID" id="8628236"/>
<dbReference type="KEGG" id="ddi:DDB_G0291550"/>
<gene>
    <name evidence="1" type="ORF">DDB_G0291550</name>
</gene>
<proteinExistence type="predicted"/>
<dbReference type="EMBL" id="AAFI02000177">
    <property type="protein sequence ID" value="EAL61759.1"/>
    <property type="molecule type" value="Genomic_DNA"/>
</dbReference>
<dbReference type="Proteomes" id="UP000002195">
    <property type="component" value="Unassembled WGS sequence"/>
</dbReference>
<evidence type="ECO:0000313" key="1">
    <source>
        <dbReference type="EMBL" id="EAL61759.1"/>
    </source>
</evidence>
<dbReference type="RefSeq" id="XP_635292.1">
    <property type="nucleotide sequence ID" value="XM_630200.1"/>
</dbReference>
<keyword evidence="2" id="KW-1185">Reference proteome</keyword>
<evidence type="ECO:0000313" key="2">
    <source>
        <dbReference type="Proteomes" id="UP000002195"/>
    </source>
</evidence>
<name>Q54EE8_DICDI</name>
<organism evidence="1 2">
    <name type="scientific">Dictyostelium discoideum</name>
    <name type="common">Social amoeba</name>
    <dbReference type="NCBI Taxonomy" id="44689"/>
    <lineage>
        <taxon>Eukaryota</taxon>
        <taxon>Amoebozoa</taxon>
        <taxon>Evosea</taxon>
        <taxon>Eumycetozoa</taxon>
        <taxon>Dictyostelia</taxon>
        <taxon>Dictyosteliales</taxon>
        <taxon>Dictyosteliaceae</taxon>
        <taxon>Dictyostelium</taxon>
    </lineage>
</organism>
<dbReference type="VEuPathDB" id="AmoebaDB:DDB_G0291550"/>